<gene>
    <name evidence="2" type="ordered locus">VIT_08s0007g05110</name>
</gene>
<dbReference type="AlphaFoldDB" id="D7TIQ7"/>
<protein>
    <submittedName>
        <fullName evidence="2">Uncharacterized protein</fullName>
    </submittedName>
</protein>
<proteinExistence type="predicted"/>
<organism evidence="2 3">
    <name type="scientific">Vitis vinifera</name>
    <name type="common">Grape</name>
    <dbReference type="NCBI Taxonomy" id="29760"/>
    <lineage>
        <taxon>Eukaryota</taxon>
        <taxon>Viridiplantae</taxon>
        <taxon>Streptophyta</taxon>
        <taxon>Embryophyta</taxon>
        <taxon>Tracheophyta</taxon>
        <taxon>Spermatophyta</taxon>
        <taxon>Magnoliopsida</taxon>
        <taxon>eudicotyledons</taxon>
        <taxon>Gunneridae</taxon>
        <taxon>Pentapetalae</taxon>
        <taxon>rosids</taxon>
        <taxon>Vitales</taxon>
        <taxon>Vitaceae</taxon>
        <taxon>Viteae</taxon>
        <taxon>Vitis</taxon>
    </lineage>
</organism>
<dbReference type="EMBL" id="FN595991">
    <property type="protein sequence ID" value="CBI30133.3"/>
    <property type="molecule type" value="Genomic_DNA"/>
</dbReference>
<evidence type="ECO:0000313" key="2">
    <source>
        <dbReference type="EMBL" id="CBI30133.3"/>
    </source>
</evidence>
<sequence>MPEIEESSKRPNGETGKNKESALLHMVWAVKDSRGIENYCGQVSVQNVARKWFLNYSHLFNSSVIYVSIPSTWFYYLFIIIIISVLSFNHLLAQVLITIIATSFSTV</sequence>
<dbReference type="HOGENOM" id="CLU_2214817_0_0_1"/>
<keyword evidence="3" id="KW-1185">Reference proteome</keyword>
<dbReference type="InParanoid" id="D7TIQ7"/>
<name>D7TIQ7_VITVI</name>
<keyword evidence="1" id="KW-0812">Transmembrane</keyword>
<keyword evidence="1" id="KW-0472">Membrane</keyword>
<reference evidence="3" key="1">
    <citation type="journal article" date="2007" name="Nature">
        <title>The grapevine genome sequence suggests ancestral hexaploidization in major angiosperm phyla.</title>
        <authorList>
            <consortium name="The French-Italian Public Consortium for Grapevine Genome Characterization."/>
            <person name="Jaillon O."/>
            <person name="Aury J.-M."/>
            <person name="Noel B."/>
            <person name="Policriti A."/>
            <person name="Clepet C."/>
            <person name="Casagrande A."/>
            <person name="Choisne N."/>
            <person name="Aubourg S."/>
            <person name="Vitulo N."/>
            <person name="Jubin C."/>
            <person name="Vezzi A."/>
            <person name="Legeai F."/>
            <person name="Hugueney P."/>
            <person name="Dasilva C."/>
            <person name="Horner D."/>
            <person name="Mica E."/>
            <person name="Jublot D."/>
            <person name="Poulain J."/>
            <person name="Bruyere C."/>
            <person name="Billault A."/>
            <person name="Segurens B."/>
            <person name="Gouyvenoux M."/>
            <person name="Ugarte E."/>
            <person name="Cattonaro F."/>
            <person name="Anthouard V."/>
            <person name="Vico V."/>
            <person name="Del Fabbro C."/>
            <person name="Alaux M."/>
            <person name="Di Gaspero G."/>
            <person name="Dumas V."/>
            <person name="Felice N."/>
            <person name="Paillard S."/>
            <person name="Juman I."/>
            <person name="Moroldo M."/>
            <person name="Scalabrin S."/>
            <person name="Canaguier A."/>
            <person name="Le Clainche I."/>
            <person name="Malacrida G."/>
            <person name="Durand E."/>
            <person name="Pesole G."/>
            <person name="Laucou V."/>
            <person name="Chatelet P."/>
            <person name="Merdinoglu D."/>
            <person name="Delledonne M."/>
            <person name="Pezzotti M."/>
            <person name="Lecharny A."/>
            <person name="Scarpelli C."/>
            <person name="Artiguenave F."/>
            <person name="Pe M.E."/>
            <person name="Valle G."/>
            <person name="Morgante M."/>
            <person name="Caboche M."/>
            <person name="Adam-Blondon A.-F."/>
            <person name="Weissenbach J."/>
            <person name="Quetier F."/>
            <person name="Wincker P."/>
        </authorList>
    </citation>
    <scope>NUCLEOTIDE SEQUENCE [LARGE SCALE GENOMIC DNA]</scope>
    <source>
        <strain evidence="3">cv. Pinot noir / PN40024</strain>
    </source>
</reference>
<feature type="transmembrane region" description="Helical" evidence="1">
    <location>
        <begin position="75"/>
        <end position="101"/>
    </location>
</feature>
<accession>D7TIQ7</accession>
<keyword evidence="1" id="KW-1133">Transmembrane helix</keyword>
<dbReference type="Proteomes" id="UP000009183">
    <property type="component" value="Chromosome 8"/>
</dbReference>
<evidence type="ECO:0000256" key="1">
    <source>
        <dbReference type="SAM" id="Phobius"/>
    </source>
</evidence>
<evidence type="ECO:0000313" key="3">
    <source>
        <dbReference type="Proteomes" id="UP000009183"/>
    </source>
</evidence>
<dbReference type="PaxDb" id="29760-VIT_08s0007g05110.t01"/>